<name>A0A316EBU9_9BACT</name>
<dbReference type="OrthoDB" id="613787at2"/>
<dbReference type="GO" id="GO:0016020">
    <property type="term" value="C:membrane"/>
    <property type="evidence" value="ECO:0007669"/>
    <property type="project" value="InterPro"/>
</dbReference>
<dbReference type="InterPro" id="IPR036890">
    <property type="entry name" value="HATPase_C_sf"/>
</dbReference>
<keyword evidence="4" id="KW-1133">Transmembrane helix</keyword>
<evidence type="ECO:0000256" key="2">
    <source>
        <dbReference type="ARBA" id="ARBA00022777"/>
    </source>
</evidence>
<keyword evidence="4" id="KW-0812">Transmembrane</keyword>
<evidence type="ECO:0000259" key="6">
    <source>
        <dbReference type="Pfam" id="PF07695"/>
    </source>
</evidence>
<evidence type="ECO:0000256" key="3">
    <source>
        <dbReference type="ARBA" id="ARBA00023012"/>
    </source>
</evidence>
<feature type="transmembrane region" description="Helical" evidence="4">
    <location>
        <begin position="276"/>
        <end position="295"/>
    </location>
</feature>
<dbReference type="Proteomes" id="UP000245489">
    <property type="component" value="Unassembled WGS sequence"/>
</dbReference>
<proteinExistence type="predicted"/>
<dbReference type="Gene3D" id="2.60.40.2380">
    <property type="match status" value="1"/>
</dbReference>
<comment type="caution">
    <text evidence="9">The sequence shown here is derived from an EMBL/GenBank/DDBJ whole genome shotgun (WGS) entry which is preliminary data.</text>
</comment>
<reference evidence="9 10" key="1">
    <citation type="submission" date="2018-05" db="EMBL/GenBank/DDBJ databases">
        <title>Genomic Encyclopedia of Archaeal and Bacterial Type Strains, Phase II (KMG-II): from individual species to whole genera.</title>
        <authorList>
            <person name="Goeker M."/>
        </authorList>
    </citation>
    <scope>NUCLEOTIDE SEQUENCE [LARGE SCALE GENOMIC DNA]</scope>
    <source>
        <strain evidence="9 10">DSM 22214</strain>
    </source>
</reference>
<feature type="transmembrane region" description="Helical" evidence="4">
    <location>
        <begin position="329"/>
        <end position="349"/>
    </location>
</feature>
<evidence type="ECO:0000313" key="10">
    <source>
        <dbReference type="Proteomes" id="UP000245489"/>
    </source>
</evidence>
<dbReference type="Pfam" id="PF07696">
    <property type="entry name" value="7TMR-DISMED2"/>
    <property type="match status" value="1"/>
</dbReference>
<dbReference type="Pfam" id="PF02518">
    <property type="entry name" value="HATPase_c"/>
    <property type="match status" value="1"/>
</dbReference>
<feature type="transmembrane region" description="Helical" evidence="4">
    <location>
        <begin position="181"/>
        <end position="202"/>
    </location>
</feature>
<dbReference type="Gene3D" id="3.30.565.10">
    <property type="entry name" value="Histidine kinase-like ATPase, C-terminal domain"/>
    <property type="match status" value="1"/>
</dbReference>
<dbReference type="Pfam" id="PF07730">
    <property type="entry name" value="HisKA_3"/>
    <property type="match status" value="1"/>
</dbReference>
<dbReference type="CDD" id="cd16917">
    <property type="entry name" value="HATPase_UhpB-NarQ-NarX-like"/>
    <property type="match status" value="1"/>
</dbReference>
<dbReference type="Pfam" id="PF07695">
    <property type="entry name" value="7TMR-DISM_7TM"/>
    <property type="match status" value="1"/>
</dbReference>
<feature type="transmembrane region" description="Helical" evidence="4">
    <location>
        <begin position="301"/>
        <end position="317"/>
    </location>
</feature>
<feature type="domain" description="Signal transduction histidine kinase subgroup 3 dimerisation and phosphoacceptor" evidence="8">
    <location>
        <begin position="396"/>
        <end position="460"/>
    </location>
</feature>
<accession>A0A316EBU9</accession>
<dbReference type="SUPFAM" id="SSF55874">
    <property type="entry name" value="ATPase domain of HSP90 chaperone/DNA topoisomerase II/histidine kinase"/>
    <property type="match status" value="1"/>
</dbReference>
<dbReference type="PANTHER" id="PTHR24421">
    <property type="entry name" value="NITRATE/NITRITE SENSOR PROTEIN NARX-RELATED"/>
    <property type="match status" value="1"/>
</dbReference>
<feature type="transmembrane region" description="Helical" evidence="4">
    <location>
        <begin position="361"/>
        <end position="379"/>
    </location>
</feature>
<dbReference type="EMBL" id="QGGO01000005">
    <property type="protein sequence ID" value="PWK27905.1"/>
    <property type="molecule type" value="Genomic_DNA"/>
</dbReference>
<keyword evidence="3" id="KW-0902">Two-component regulatory system</keyword>
<keyword evidence="1" id="KW-0808">Transferase</keyword>
<feature type="domain" description="7TM-DISM receptor extracellular" evidence="6">
    <location>
        <begin position="179"/>
        <end position="381"/>
    </location>
</feature>
<dbReference type="GO" id="GO:0000155">
    <property type="term" value="F:phosphorelay sensor kinase activity"/>
    <property type="evidence" value="ECO:0007669"/>
    <property type="project" value="InterPro"/>
</dbReference>
<sequence>MKILIWGLLFFLQVPIFAQEITLSDTLNEIPLNLNCWTFQDKKHLYSAKDISSQQFEKNFQKNDSFIPNFGYGTANIWLKIAVKNQSSKRWFLEIDNPRINHLSFFLTKNNHIIFHSKTGDYQPFNSYSIADRNIFFDLKNLEKSANYIIYLQANSSEDLKFPITFWEEHKLYQHLANRNLIWGIYFGFILLISLYNFFLWLTIRDKTYIFYVFYALTFGLLQADLYGYGFQYLWSNSFINDRGVIVFMFGSNLFMIYFLRNFWNLKKHLPNWHQFSTYVSWFIIFLISISTLFYRWYSNIIGIIILVFLVLWFFYVNIKLAILRQKTAYFSLLAFSALMLASFCVILKNFGVLSAENQDYYLMIGSMIEMVLFSLALGDKFRQEQLEKERQQYLRDEIAANLHDDLAASLSSLTMFSESNRRKAQKELSPNELIFTKISEKSRDILNLVRENVWEMNPRNDESDEWLDRIIKFTTETLESKQITVNLKIDEHLRNFILPIDYRRDFYLFIKEAVNNMAKHSEADLVNMEIQLHHQSIHLTIKDNGKGFDTSILSNGNGLLNFQNRANRLKAKFDINSKIGQGTTLNLTFKV</sequence>
<dbReference type="InterPro" id="IPR050482">
    <property type="entry name" value="Sensor_HK_TwoCompSys"/>
</dbReference>
<evidence type="ECO:0000259" key="8">
    <source>
        <dbReference type="Pfam" id="PF07730"/>
    </source>
</evidence>
<organism evidence="9 10">
    <name type="scientific">Arcicella aurantiaca</name>
    <dbReference type="NCBI Taxonomy" id="591202"/>
    <lineage>
        <taxon>Bacteria</taxon>
        <taxon>Pseudomonadati</taxon>
        <taxon>Bacteroidota</taxon>
        <taxon>Cytophagia</taxon>
        <taxon>Cytophagales</taxon>
        <taxon>Flectobacillaceae</taxon>
        <taxon>Arcicella</taxon>
    </lineage>
</organism>
<dbReference type="RefSeq" id="WP_109742070.1">
    <property type="nucleotide sequence ID" value="NZ_QGGO01000005.1"/>
</dbReference>
<feature type="transmembrane region" description="Helical" evidence="4">
    <location>
        <begin position="209"/>
        <end position="231"/>
    </location>
</feature>
<evidence type="ECO:0000259" key="7">
    <source>
        <dbReference type="Pfam" id="PF07696"/>
    </source>
</evidence>
<evidence type="ECO:0000259" key="5">
    <source>
        <dbReference type="Pfam" id="PF02518"/>
    </source>
</evidence>
<dbReference type="InterPro" id="IPR011622">
    <property type="entry name" value="7TMR_DISM_rcpt_extracell_dom2"/>
</dbReference>
<dbReference type="PANTHER" id="PTHR24421:SF55">
    <property type="entry name" value="SENSOR HISTIDINE KINASE YDFH"/>
    <property type="match status" value="1"/>
</dbReference>
<dbReference type="GO" id="GO:0046983">
    <property type="term" value="F:protein dimerization activity"/>
    <property type="evidence" value="ECO:0007669"/>
    <property type="project" value="InterPro"/>
</dbReference>
<evidence type="ECO:0000256" key="4">
    <source>
        <dbReference type="SAM" id="Phobius"/>
    </source>
</evidence>
<dbReference type="InterPro" id="IPR011623">
    <property type="entry name" value="7TMR_DISM_rcpt_extracell_dom1"/>
</dbReference>
<evidence type="ECO:0000313" key="9">
    <source>
        <dbReference type="EMBL" id="PWK27905.1"/>
    </source>
</evidence>
<keyword evidence="10" id="KW-1185">Reference proteome</keyword>
<keyword evidence="4" id="KW-0472">Membrane</keyword>
<feature type="transmembrane region" description="Helical" evidence="4">
    <location>
        <begin position="243"/>
        <end position="264"/>
    </location>
</feature>
<dbReference type="InterPro" id="IPR003594">
    <property type="entry name" value="HATPase_dom"/>
</dbReference>
<feature type="domain" description="7TM-DISM receptor extracellular" evidence="7">
    <location>
        <begin position="37"/>
        <end position="168"/>
    </location>
</feature>
<dbReference type="InterPro" id="IPR011712">
    <property type="entry name" value="Sig_transdc_His_kin_sub3_dim/P"/>
</dbReference>
<feature type="domain" description="Histidine kinase/HSP90-like ATPase" evidence="5">
    <location>
        <begin position="506"/>
        <end position="591"/>
    </location>
</feature>
<evidence type="ECO:0000256" key="1">
    <source>
        <dbReference type="ARBA" id="ARBA00022679"/>
    </source>
</evidence>
<keyword evidence="2 9" id="KW-0418">Kinase</keyword>
<dbReference type="Gene3D" id="1.20.5.1930">
    <property type="match status" value="1"/>
</dbReference>
<protein>
    <submittedName>
        <fullName evidence="9">Signal transduction histidine kinase</fullName>
    </submittedName>
</protein>
<dbReference type="AlphaFoldDB" id="A0A316EBU9"/>
<gene>
    <name evidence="9" type="ORF">LV89_01312</name>
</gene>